<evidence type="ECO:0000313" key="4">
    <source>
        <dbReference type="Proteomes" id="UP001344447"/>
    </source>
</evidence>
<dbReference type="PANTHER" id="PTHR31199:SF1">
    <property type="entry name" value="ARPIN"/>
    <property type="match status" value="1"/>
</dbReference>
<dbReference type="Pfam" id="PF10574">
    <property type="entry name" value="UPF0552"/>
    <property type="match status" value="1"/>
</dbReference>
<comment type="caution">
    <text evidence="3">The sequence shown here is derived from an EMBL/GenBank/DDBJ whole genome shotgun (WGS) entry which is preliminary data.</text>
</comment>
<sequence>MSSSTNYNQAFTKERFCGGDGFIVEGILQKHNIHTVFLQAKQSLNDTVLPTRYVAITIEFDNAVKRNWKDGVEIPPKMTRGTAITKGYLNKFDRVQATLVDKVNADQLSTAISDGNKNSSLPLNFHDDAIKNLHPNKKNYFEFWADIEKFSHKIFKSGDEVRIKTMGDSIFVDSVVKMDSNNIANFAGDSNLGDSFANNIMKRYDQIESNNQQQQEEEEDDDEWK</sequence>
<evidence type="ECO:0000256" key="1">
    <source>
        <dbReference type="ARBA" id="ARBA00008453"/>
    </source>
</evidence>
<dbReference type="GO" id="GO:0051126">
    <property type="term" value="P:negative regulation of actin nucleation"/>
    <property type="evidence" value="ECO:0007669"/>
    <property type="project" value="InterPro"/>
</dbReference>
<dbReference type="AlphaFoldDB" id="A0AAN7TVS3"/>
<protein>
    <recommendedName>
        <fullName evidence="2">Arpin</fullName>
    </recommendedName>
</protein>
<evidence type="ECO:0000313" key="3">
    <source>
        <dbReference type="EMBL" id="KAK5579887.1"/>
    </source>
</evidence>
<dbReference type="InterPro" id="IPR018889">
    <property type="entry name" value="Arpin"/>
</dbReference>
<dbReference type="PANTHER" id="PTHR31199">
    <property type="entry name" value="ARPIN"/>
    <property type="match status" value="1"/>
</dbReference>
<accession>A0AAN7TVS3</accession>
<dbReference type="EMBL" id="JAVFKY010000003">
    <property type="protein sequence ID" value="KAK5579887.1"/>
    <property type="molecule type" value="Genomic_DNA"/>
</dbReference>
<organism evidence="3 4">
    <name type="scientific">Dictyostelium firmibasis</name>
    <dbReference type="NCBI Taxonomy" id="79012"/>
    <lineage>
        <taxon>Eukaryota</taxon>
        <taxon>Amoebozoa</taxon>
        <taxon>Evosea</taxon>
        <taxon>Eumycetozoa</taxon>
        <taxon>Dictyostelia</taxon>
        <taxon>Dictyosteliales</taxon>
        <taxon>Dictyosteliaceae</taxon>
        <taxon>Dictyostelium</taxon>
    </lineage>
</organism>
<evidence type="ECO:0000256" key="2">
    <source>
        <dbReference type="ARBA" id="ARBA00019314"/>
    </source>
</evidence>
<keyword evidence="4" id="KW-1185">Reference proteome</keyword>
<proteinExistence type="inferred from homology"/>
<reference evidence="3 4" key="1">
    <citation type="submission" date="2023-11" db="EMBL/GenBank/DDBJ databases">
        <title>Dfirmibasis_genome.</title>
        <authorList>
            <person name="Edelbroek B."/>
            <person name="Kjellin J."/>
            <person name="Jerlstrom-Hultqvist J."/>
            <person name="Soderbom F."/>
        </authorList>
    </citation>
    <scope>NUCLEOTIDE SEQUENCE [LARGE SCALE GENOMIC DNA]</scope>
    <source>
        <strain evidence="3 4">TNS-C-14</strain>
    </source>
</reference>
<comment type="similarity">
    <text evidence="1">Belongs to the Arpin family.</text>
</comment>
<name>A0AAN7TVS3_9MYCE</name>
<gene>
    <name evidence="3" type="ORF">RB653_009575</name>
</gene>
<dbReference type="Proteomes" id="UP001344447">
    <property type="component" value="Unassembled WGS sequence"/>
</dbReference>